<dbReference type="GO" id="GO:0006298">
    <property type="term" value="P:mismatch repair"/>
    <property type="evidence" value="ECO:0007669"/>
    <property type="project" value="InterPro"/>
</dbReference>
<dbReference type="InterPro" id="IPR036187">
    <property type="entry name" value="DNA_mismatch_repair_MutS_sf"/>
</dbReference>
<evidence type="ECO:0000256" key="2">
    <source>
        <dbReference type="ARBA" id="ARBA00022151"/>
    </source>
</evidence>
<protein>
    <recommendedName>
        <fullName evidence="2 9">DNA mismatch repair protein MSH3</fullName>
    </recommendedName>
    <alternativeName>
        <fullName evidence="2 9">DNA mismatch repair protein MSH3</fullName>
    </alternativeName>
    <alternativeName>
        <fullName evidence="8">MutS protein homolog 3</fullName>
    </alternativeName>
</protein>
<dbReference type="Pfam" id="PF00488">
    <property type="entry name" value="MutS_V"/>
    <property type="match status" value="1"/>
</dbReference>
<keyword evidence="14" id="KW-1185">Reference proteome</keyword>
<feature type="domain" description="DNA mismatch repair protein MutS core" evidence="11">
    <location>
        <begin position="227"/>
        <end position="487"/>
    </location>
</feature>
<comment type="similarity">
    <text evidence="1">Belongs to the DNA mismatch repair MutS family. MSH3 subfamily.</text>
</comment>
<evidence type="ECO:0000256" key="3">
    <source>
        <dbReference type="ARBA" id="ARBA00022741"/>
    </source>
</evidence>
<dbReference type="GO" id="GO:0140664">
    <property type="term" value="F:ATP-dependent DNA damage sensor activity"/>
    <property type="evidence" value="ECO:0007669"/>
    <property type="project" value="InterPro"/>
</dbReference>
<dbReference type="STRING" id="708187.A0A1Q8RXG5"/>
<dbReference type="Pfam" id="PF05188">
    <property type="entry name" value="MutS_II"/>
    <property type="match status" value="1"/>
</dbReference>
<evidence type="ECO:0000256" key="8">
    <source>
        <dbReference type="ARBA" id="ARBA00029792"/>
    </source>
</evidence>
<keyword evidence="5" id="KW-0238">DNA-binding</keyword>
<dbReference type="Pfam" id="PF05192">
    <property type="entry name" value="MutS_III"/>
    <property type="match status" value="1"/>
</dbReference>
<evidence type="ECO:0000313" key="14">
    <source>
        <dbReference type="Proteomes" id="UP000186583"/>
    </source>
</evidence>
<evidence type="ECO:0000256" key="9">
    <source>
        <dbReference type="ARBA" id="ARBA00073774"/>
    </source>
</evidence>
<evidence type="ECO:0000256" key="1">
    <source>
        <dbReference type="ARBA" id="ARBA00007094"/>
    </source>
</evidence>
<dbReference type="Proteomes" id="UP000186583">
    <property type="component" value="Unassembled WGS sequence"/>
</dbReference>
<keyword evidence="3" id="KW-0547">Nucleotide-binding</keyword>
<dbReference type="PIRSF" id="PIRSF005813">
    <property type="entry name" value="MSH2"/>
    <property type="match status" value="1"/>
</dbReference>
<evidence type="ECO:0000256" key="5">
    <source>
        <dbReference type="ARBA" id="ARBA00023125"/>
    </source>
</evidence>
<comment type="subunit">
    <text evidence="7">Heterodimer consisting of MSH2-MSH3 (MutS beta). Forms a ternary complex with MutL alpha (MLH1-PMS1).</text>
</comment>
<dbReference type="EMBL" id="MPGH01000063">
    <property type="protein sequence ID" value="OLN90322.1"/>
    <property type="molecule type" value="Genomic_DNA"/>
</dbReference>
<dbReference type="GO" id="GO:0005524">
    <property type="term" value="F:ATP binding"/>
    <property type="evidence" value="ECO:0007669"/>
    <property type="project" value="UniProtKB-KW"/>
</dbReference>
<dbReference type="InterPro" id="IPR007696">
    <property type="entry name" value="DNA_mismatch_repair_MutS_core"/>
</dbReference>
<sequence>LDADIWQKWTIDIGHVETSLAVLRSVKPKRQQCSNESNRTSRTPFLGSENHTIVCALSEARGVTPSVGIAFLNVDTGEAILSQISDNRFFVRTLHKLQLAQPSHLLIVNSCCPPNPKSRLYSHIEEHMVGTKIVPWERKYWSEMDGMSRIQTFAFREDAEALKVAIGGSYYATCSFAAAMRYLEDEFSLRIVPHSLRIRYQPSEDTMMVDVSTIISLEILQNLHNSKSKDSLLGLLNRTQTPMGGRVLRSNLIQPTTLKESYLEPRYDALEELLASHELFAEVRRALKSFQDVEKMLAQSVHEDVTYAKTALDLRNQRTFAVKSGPDGLLDVSRQAYKENTNDVQKHVEDLNAQYSLGASLHYDVARKYWLRVRAVDFEDRQIPPVLVNQTRKGHYIECLTMRLKKLNQRITDSVAEVVMRSDKVIQDLIDSIRTRLQPLYRVCDSIALLDMISSFAQVASTYDWRRPEISDALALKAARHPIVDKNLKDGFIPNDYYATEEYRFQVVTGCNMSGKSTYIRSIALLQIMAQIGCFVPAEYASFPIVHNIFARVTTDDKLESNMSTFSLEMREMAFILGNVNNKSIAIIDELGRATSSRDGLAIAIAISEALIQSKALVWFATHFTELADVLADRPGVLNLHLVTQTSTTADEIPRMTMLYKVESGKSEEVLYGITLAKAMSFPKRFLEVAEEVAISLRQQRERNKQGSEAAKMVNRRKLILNLHEQLKQVSQSEMNESSMVSYLIRLREEFVLRMEAIDNGGSEGNNVNNGGEEDEEDSVFDDEAVFDSVDVESLWSK</sequence>
<dbReference type="InterPro" id="IPR036678">
    <property type="entry name" value="MutS_con_dom_sf"/>
</dbReference>
<comment type="caution">
    <text evidence="13">The sequence shown here is derived from an EMBL/GenBank/DDBJ whole genome shotgun (WGS) entry which is preliminary data.</text>
</comment>
<dbReference type="OrthoDB" id="276261at2759"/>
<accession>A0A1Q8RXG5</accession>
<dbReference type="AlphaFoldDB" id="A0A1Q8RXG5"/>
<feature type="non-terminal residue" evidence="13">
    <location>
        <position position="1"/>
    </location>
</feature>
<dbReference type="SMART" id="SM00534">
    <property type="entry name" value="MUTSac"/>
    <property type="match status" value="1"/>
</dbReference>
<dbReference type="InterPro" id="IPR007860">
    <property type="entry name" value="DNA_mmatch_repair_MutS_con_dom"/>
</dbReference>
<evidence type="ECO:0000313" key="13">
    <source>
        <dbReference type="EMBL" id="OLN90322.1"/>
    </source>
</evidence>
<dbReference type="Gene3D" id="1.10.1420.10">
    <property type="match status" value="1"/>
</dbReference>
<dbReference type="SUPFAM" id="SSF48334">
    <property type="entry name" value="DNA repair protein MutS, domain III"/>
    <property type="match status" value="1"/>
</dbReference>
<dbReference type="InterPro" id="IPR000432">
    <property type="entry name" value="DNA_mismatch_repair_MutS_C"/>
</dbReference>
<dbReference type="GO" id="GO:0005634">
    <property type="term" value="C:nucleus"/>
    <property type="evidence" value="ECO:0007669"/>
    <property type="project" value="TreeGrafter"/>
</dbReference>
<gene>
    <name evidence="13" type="ORF">CCHL11_09067</name>
</gene>
<dbReference type="GO" id="GO:0030983">
    <property type="term" value="F:mismatched DNA binding"/>
    <property type="evidence" value="ECO:0007669"/>
    <property type="project" value="InterPro"/>
</dbReference>
<evidence type="ECO:0000259" key="11">
    <source>
        <dbReference type="SMART" id="SM00533"/>
    </source>
</evidence>
<feature type="region of interest" description="Disordered" evidence="10">
    <location>
        <begin position="762"/>
        <end position="785"/>
    </location>
</feature>
<keyword evidence="4" id="KW-0067">ATP-binding</keyword>
<evidence type="ECO:0000256" key="6">
    <source>
        <dbReference type="ARBA" id="ARBA00023254"/>
    </source>
</evidence>
<evidence type="ECO:0000256" key="7">
    <source>
        <dbReference type="ARBA" id="ARBA00025902"/>
    </source>
</evidence>
<dbReference type="InterPro" id="IPR027417">
    <property type="entry name" value="P-loop_NTPase"/>
</dbReference>
<evidence type="ECO:0000259" key="12">
    <source>
        <dbReference type="SMART" id="SM00534"/>
    </source>
</evidence>
<dbReference type="InterPro" id="IPR045076">
    <property type="entry name" value="MutS"/>
</dbReference>
<dbReference type="FunFam" id="3.40.50.300:FF:000870">
    <property type="entry name" value="MutS protein homolog 4"/>
    <property type="match status" value="1"/>
</dbReference>
<keyword evidence="6" id="KW-0469">Meiosis</keyword>
<evidence type="ECO:0000256" key="4">
    <source>
        <dbReference type="ARBA" id="ARBA00022840"/>
    </source>
</evidence>
<organism evidence="13 14">
    <name type="scientific">Colletotrichum chlorophyti</name>
    <dbReference type="NCBI Taxonomy" id="708187"/>
    <lineage>
        <taxon>Eukaryota</taxon>
        <taxon>Fungi</taxon>
        <taxon>Dikarya</taxon>
        <taxon>Ascomycota</taxon>
        <taxon>Pezizomycotina</taxon>
        <taxon>Sordariomycetes</taxon>
        <taxon>Hypocreomycetidae</taxon>
        <taxon>Glomerellales</taxon>
        <taxon>Glomerellaceae</taxon>
        <taxon>Colletotrichum</taxon>
    </lineage>
</organism>
<dbReference type="SUPFAM" id="SSF52540">
    <property type="entry name" value="P-loop containing nucleoside triphosphate hydrolases"/>
    <property type="match status" value="1"/>
</dbReference>
<name>A0A1Q8RXG5_9PEZI</name>
<reference evidence="13 14" key="1">
    <citation type="submission" date="2016-11" db="EMBL/GenBank/DDBJ databases">
        <title>Draft Genome Assembly of Colletotrichum chlorophyti a pathogen of herbaceous plants.</title>
        <authorList>
            <person name="Gan P."/>
            <person name="Narusaka M."/>
            <person name="Tsushima A."/>
            <person name="Narusaka Y."/>
            <person name="Takano Y."/>
            <person name="Shirasu K."/>
        </authorList>
    </citation>
    <scope>NUCLEOTIDE SEQUENCE [LARGE SCALE GENOMIC DNA]</scope>
    <source>
        <strain evidence="13 14">NTL11</strain>
    </source>
</reference>
<evidence type="ECO:0000256" key="10">
    <source>
        <dbReference type="SAM" id="MobiDB-lite"/>
    </source>
</evidence>
<dbReference type="PANTHER" id="PTHR11361:SF21">
    <property type="entry name" value="MUTS PROTEIN HOMOLOG 4"/>
    <property type="match status" value="1"/>
</dbReference>
<dbReference type="InterPro" id="IPR011184">
    <property type="entry name" value="DNA_mismatch_repair_Msh2"/>
</dbReference>
<dbReference type="PANTHER" id="PTHR11361">
    <property type="entry name" value="DNA MISMATCH REPAIR PROTEIN MUTS FAMILY MEMBER"/>
    <property type="match status" value="1"/>
</dbReference>
<feature type="domain" description="DNA mismatch repair proteins mutS family" evidence="12">
    <location>
        <begin position="503"/>
        <end position="695"/>
    </location>
</feature>
<dbReference type="Gene3D" id="3.30.420.110">
    <property type="entry name" value="MutS, connector domain"/>
    <property type="match status" value="1"/>
</dbReference>
<dbReference type="Gene3D" id="3.40.50.300">
    <property type="entry name" value="P-loop containing nucleotide triphosphate hydrolases"/>
    <property type="match status" value="1"/>
</dbReference>
<proteinExistence type="inferred from homology"/>
<dbReference type="SUPFAM" id="SSF53150">
    <property type="entry name" value="DNA repair protein MutS, domain II"/>
    <property type="match status" value="1"/>
</dbReference>
<dbReference type="SMART" id="SM00533">
    <property type="entry name" value="MUTSd"/>
    <property type="match status" value="1"/>
</dbReference>
<dbReference type="GO" id="GO:0007131">
    <property type="term" value="P:reciprocal meiotic recombination"/>
    <property type="evidence" value="ECO:0007669"/>
    <property type="project" value="TreeGrafter"/>
</dbReference>
<feature type="compositionally biased region" description="Acidic residues" evidence="10">
    <location>
        <begin position="772"/>
        <end position="785"/>
    </location>
</feature>